<proteinExistence type="predicted"/>
<dbReference type="EMBL" id="MZ348421">
    <property type="protein sequence ID" value="QYN79864.1"/>
    <property type="molecule type" value="Genomic_DNA"/>
</dbReference>
<accession>A0AAE7WHV0</accession>
<name>A0AAE7WHV0_9CAUD</name>
<dbReference type="Proteomes" id="UP000828444">
    <property type="component" value="Segment"/>
</dbReference>
<organism evidence="1 2">
    <name type="scientific">Kosakonia phage Kc283</name>
    <dbReference type="NCBI Taxonomy" id="2863195"/>
    <lineage>
        <taxon>Viruses</taxon>
        <taxon>Duplodnaviria</taxon>
        <taxon>Heunggongvirae</taxon>
        <taxon>Uroviricota</taxon>
        <taxon>Caudoviricetes</taxon>
        <taxon>Schitoviridae</taxon>
        <taxon>Cbunavirus</taxon>
        <taxon>Cbunavirus Kc283</taxon>
    </lineage>
</organism>
<dbReference type="GeneID" id="77934813"/>
<keyword evidence="2" id="KW-1185">Reference proteome</keyword>
<dbReference type="Pfam" id="PF13479">
    <property type="entry name" value="AAA_24"/>
    <property type="match status" value="1"/>
</dbReference>
<reference evidence="1" key="1">
    <citation type="journal article" date="2021" name="Viruses">
        <title>Novel Viruses That Lyse Plant and Human Strains of Kosakonia cowanii.</title>
        <authorList>
            <person name="Petrzik K."/>
            <person name="Brazdova S."/>
            <person name="Krawczyk K."/>
        </authorList>
    </citation>
    <scope>NUCLEOTIDE SEQUENCE</scope>
</reference>
<protein>
    <submittedName>
        <fullName evidence="1">Recombinase A</fullName>
    </submittedName>
</protein>
<evidence type="ECO:0000313" key="2">
    <source>
        <dbReference type="Proteomes" id="UP000828444"/>
    </source>
</evidence>
<evidence type="ECO:0000313" key="1">
    <source>
        <dbReference type="EMBL" id="QYN79864.1"/>
    </source>
</evidence>
<dbReference type="RefSeq" id="YP_010658851.1">
    <property type="nucleotide sequence ID" value="NC_070861.1"/>
</dbReference>
<dbReference type="KEGG" id="vg:77934813"/>
<sequence length="245" mass="27718">MSQTNDNLVLLVGKAANGKSASLRNIKNPEGVLYLNCEAGKKLPFRSKFIERVITDPIKHIPQMFTAAESKPEIHTIVVDSLTYLLDMYESKYVLTLANKMEGWSNFAQFFKYLMQDLVAKSTKNVIFTAHVKDDVTDEMVRETSVPVKGSLKNNGIESYFSCVIAAKKKKLTDLEEYKSGLLTITPQEEALGFKYVFQTMITKDTVNERLRGPMGLFAAEETFIDNDMQLVLDRLHEYYGDATT</sequence>